<dbReference type="Gene3D" id="3.40.1000.10">
    <property type="entry name" value="Mog1/PsbP, alpha/beta/alpha sandwich"/>
    <property type="match status" value="1"/>
</dbReference>
<dbReference type="HOGENOM" id="CLU_099876_1_0_11"/>
<organism evidence="3 4">
    <name type="scientific">Saccharomonospora xinjiangensis XJ-54</name>
    <dbReference type="NCBI Taxonomy" id="882086"/>
    <lineage>
        <taxon>Bacteria</taxon>
        <taxon>Bacillati</taxon>
        <taxon>Actinomycetota</taxon>
        <taxon>Actinomycetes</taxon>
        <taxon>Pseudonocardiales</taxon>
        <taxon>Pseudonocardiaceae</taxon>
        <taxon>Saccharomonospora</taxon>
    </lineage>
</organism>
<feature type="domain" description="DUF2020" evidence="2">
    <location>
        <begin position="59"/>
        <end position="191"/>
    </location>
</feature>
<evidence type="ECO:0000313" key="3">
    <source>
        <dbReference type="EMBL" id="EID54277.1"/>
    </source>
</evidence>
<evidence type="ECO:0000313" key="4">
    <source>
        <dbReference type="Proteomes" id="UP000004691"/>
    </source>
</evidence>
<name>I0V2C4_9PSEU</name>
<evidence type="ECO:0000259" key="2">
    <source>
        <dbReference type="Pfam" id="PF09449"/>
    </source>
</evidence>
<sequence length="192" mass="19778">MIGGAVEPVWFTVRVMHRSLVVIGVAVAALVSGCAGGDSPQEQTTSSPAAAKASSAALPPEPEPTNEEPCPYLDGEFVAQTNGQRVGSVKTSMDEPHPACFFYRPDGDTQLTVRVYVGEVDVAKALVDAAAPVATSNPTAQPTGWEGGYESGDDGAVYAVSKEGTAVIVTTNQQQSVKARTVAIEAISSLGI</sequence>
<dbReference type="EMBL" id="JH636049">
    <property type="protein sequence ID" value="EID54277.1"/>
    <property type="molecule type" value="Genomic_DNA"/>
</dbReference>
<dbReference type="SUPFAM" id="SSF55724">
    <property type="entry name" value="Mog1p/PsbP-like"/>
    <property type="match status" value="1"/>
</dbReference>
<proteinExistence type="predicted"/>
<dbReference type="Pfam" id="PF09449">
    <property type="entry name" value="DUF2020"/>
    <property type="match status" value="1"/>
</dbReference>
<protein>
    <recommendedName>
        <fullName evidence="2">DUF2020 domain-containing protein</fullName>
    </recommendedName>
</protein>
<reference evidence="3 4" key="1">
    <citation type="submission" date="2012-01" db="EMBL/GenBank/DDBJ databases">
        <title>Improved High-Quality Draft sequence of Saccharomonospora xinjiangensis XJ-54.</title>
        <authorList>
            <consortium name="US DOE Joint Genome Institute"/>
            <person name="Lucas S."/>
            <person name="Han J."/>
            <person name="Lapidus A."/>
            <person name="Cheng J.-F."/>
            <person name="Goodwin L."/>
            <person name="Pitluck S."/>
            <person name="Peters L."/>
            <person name="Mikhailova N."/>
            <person name="Teshima H."/>
            <person name="Detter J.C."/>
            <person name="Han C."/>
            <person name="Tapia R."/>
            <person name="Land M."/>
            <person name="Hauser L."/>
            <person name="Kyrpides N."/>
            <person name="Ivanova N."/>
            <person name="Pagani I."/>
            <person name="Brambilla E.-M."/>
            <person name="Klenk H.-P."/>
            <person name="Woyke T."/>
        </authorList>
    </citation>
    <scope>NUCLEOTIDE SEQUENCE [LARGE SCALE GENOMIC DNA]</scope>
    <source>
        <strain evidence="3 4">XJ-54</strain>
    </source>
</reference>
<accession>I0V2C4</accession>
<keyword evidence="4" id="KW-1185">Reference proteome</keyword>
<feature type="compositionally biased region" description="Low complexity" evidence="1">
    <location>
        <begin position="46"/>
        <end position="58"/>
    </location>
</feature>
<dbReference type="eggNOG" id="ENOG50337DZ">
    <property type="taxonomic scope" value="Bacteria"/>
</dbReference>
<dbReference type="AlphaFoldDB" id="I0V2C4"/>
<dbReference type="InterPro" id="IPR016123">
    <property type="entry name" value="Mog1/PsbP_a/b/a-sand"/>
</dbReference>
<dbReference type="InterPro" id="IPR018567">
    <property type="entry name" value="DUF2020"/>
</dbReference>
<feature type="region of interest" description="Disordered" evidence="1">
    <location>
        <begin position="36"/>
        <end position="73"/>
    </location>
</feature>
<evidence type="ECO:0000256" key="1">
    <source>
        <dbReference type="SAM" id="MobiDB-lite"/>
    </source>
</evidence>
<dbReference type="STRING" id="882086.SacxiDRAFT_2042"/>
<dbReference type="Proteomes" id="UP000004691">
    <property type="component" value="Unassembled WGS sequence"/>
</dbReference>
<gene>
    <name evidence="3" type="ORF">SacxiDRAFT_2042</name>
</gene>